<dbReference type="SMART" id="SM00345">
    <property type="entry name" value="HTH_GNTR"/>
    <property type="match status" value="1"/>
</dbReference>
<dbReference type="GO" id="GO:0003677">
    <property type="term" value="F:DNA binding"/>
    <property type="evidence" value="ECO:0007669"/>
    <property type="project" value="UniProtKB-KW"/>
</dbReference>
<dbReference type="AlphaFoldDB" id="E8LJW1"/>
<evidence type="ECO:0000256" key="2">
    <source>
        <dbReference type="ARBA" id="ARBA00023125"/>
    </source>
</evidence>
<organism evidence="5 6">
    <name type="scientific">Succinatimonas hippei (strain DSM 22608 / JCM 16073 / KCTC 15190 / YIT 12066)</name>
    <dbReference type="NCBI Taxonomy" id="762983"/>
    <lineage>
        <taxon>Bacteria</taxon>
        <taxon>Pseudomonadati</taxon>
        <taxon>Pseudomonadota</taxon>
        <taxon>Gammaproteobacteria</taxon>
        <taxon>Aeromonadales</taxon>
        <taxon>Succinivibrionaceae</taxon>
        <taxon>Succinatimonas</taxon>
    </lineage>
</organism>
<dbReference type="PROSITE" id="PS50949">
    <property type="entry name" value="HTH_GNTR"/>
    <property type="match status" value="1"/>
</dbReference>
<dbReference type="InterPro" id="IPR008920">
    <property type="entry name" value="TF_FadR/GntR_C"/>
</dbReference>
<dbReference type="OrthoDB" id="9799812at2"/>
<keyword evidence="3" id="KW-0804">Transcription</keyword>
<protein>
    <submittedName>
        <fullName evidence="5">Transcriptional regulator, GntR family</fullName>
    </submittedName>
</protein>
<evidence type="ECO:0000313" key="5">
    <source>
        <dbReference type="EMBL" id="EFY07191.1"/>
    </source>
</evidence>
<reference evidence="5 6" key="1">
    <citation type="submission" date="2011-01" db="EMBL/GenBank/DDBJ databases">
        <authorList>
            <person name="Weinstock G."/>
            <person name="Sodergren E."/>
            <person name="Clifton S."/>
            <person name="Fulton L."/>
            <person name="Fulton B."/>
            <person name="Courtney L."/>
            <person name="Fronick C."/>
            <person name="Harrison M."/>
            <person name="Strong C."/>
            <person name="Farmer C."/>
            <person name="Delahaunty K."/>
            <person name="Markovic C."/>
            <person name="Hall O."/>
            <person name="Minx P."/>
            <person name="Tomlinson C."/>
            <person name="Mitreva M."/>
            <person name="Hou S."/>
            <person name="Chen J."/>
            <person name="Wollam A."/>
            <person name="Pepin K.H."/>
            <person name="Johnson M."/>
            <person name="Bhonagiri V."/>
            <person name="Zhang X."/>
            <person name="Suruliraj S."/>
            <person name="Warren W."/>
            <person name="Chinwalla A."/>
            <person name="Mardis E.R."/>
            <person name="Wilson R.K."/>
        </authorList>
    </citation>
    <scope>NUCLEOTIDE SEQUENCE [LARGE SCALE GENOMIC DNA]</scope>
    <source>
        <strain evidence="6">DSM 22608 / JCM 16073 / KCTC 15190 / YIT 12066</strain>
    </source>
</reference>
<evidence type="ECO:0000256" key="3">
    <source>
        <dbReference type="ARBA" id="ARBA00023163"/>
    </source>
</evidence>
<name>E8LJW1_SUCHY</name>
<dbReference type="Pfam" id="PF07729">
    <property type="entry name" value="FCD"/>
    <property type="match status" value="1"/>
</dbReference>
<dbReference type="Pfam" id="PF00392">
    <property type="entry name" value="GntR"/>
    <property type="match status" value="1"/>
</dbReference>
<dbReference type="InterPro" id="IPR011711">
    <property type="entry name" value="GntR_C"/>
</dbReference>
<keyword evidence="1" id="KW-0805">Transcription regulation</keyword>
<gene>
    <name evidence="5" type="ORF">HMPREF9444_00997</name>
</gene>
<dbReference type="RefSeq" id="WP_009143199.1">
    <property type="nucleotide sequence ID" value="NZ_GL830985.1"/>
</dbReference>
<dbReference type="Gene3D" id="1.20.120.530">
    <property type="entry name" value="GntR ligand-binding domain-like"/>
    <property type="match status" value="1"/>
</dbReference>
<dbReference type="InterPro" id="IPR036390">
    <property type="entry name" value="WH_DNA-bd_sf"/>
</dbReference>
<dbReference type="Proteomes" id="UP000018458">
    <property type="component" value="Unassembled WGS sequence"/>
</dbReference>
<dbReference type="STRING" id="762983.HMPREF9444_00997"/>
<dbReference type="InterPro" id="IPR000524">
    <property type="entry name" value="Tscrpt_reg_HTH_GntR"/>
</dbReference>
<evidence type="ECO:0000259" key="4">
    <source>
        <dbReference type="PROSITE" id="PS50949"/>
    </source>
</evidence>
<dbReference type="SUPFAM" id="SSF48008">
    <property type="entry name" value="GntR ligand-binding domain-like"/>
    <property type="match status" value="1"/>
</dbReference>
<dbReference type="SUPFAM" id="SSF46785">
    <property type="entry name" value="Winged helix' DNA-binding domain"/>
    <property type="match status" value="1"/>
</dbReference>
<evidence type="ECO:0000313" key="6">
    <source>
        <dbReference type="Proteomes" id="UP000018458"/>
    </source>
</evidence>
<sequence>MLKDIVYRRIKESIINGKFPMGSKLSETFLEQVLDANKAPIRDALKRLQAEGLVVRKPKSGTYVFSMESKSLNNLLDFRYTIESRACKLAFDKSQEQLYLELAGILDRMQFATENNNIQEYLTLDSEFHMTMVSLCDNRYYIDSFKLISAIMDTVRNFLGSNDSHLQRSFSQHSKMVDALKHKDINELLNILQGHILPEFGSYWMISNLQNKLHCP</sequence>
<evidence type="ECO:0000256" key="1">
    <source>
        <dbReference type="ARBA" id="ARBA00023015"/>
    </source>
</evidence>
<keyword evidence="6" id="KW-1185">Reference proteome</keyword>
<dbReference type="eggNOG" id="COG1802">
    <property type="taxonomic scope" value="Bacteria"/>
</dbReference>
<feature type="domain" description="HTH gntR-type" evidence="4">
    <location>
        <begin position="1"/>
        <end position="67"/>
    </location>
</feature>
<keyword evidence="2" id="KW-0238">DNA-binding</keyword>
<dbReference type="GO" id="GO:0003700">
    <property type="term" value="F:DNA-binding transcription factor activity"/>
    <property type="evidence" value="ECO:0007669"/>
    <property type="project" value="InterPro"/>
</dbReference>
<dbReference type="SMART" id="SM00895">
    <property type="entry name" value="FCD"/>
    <property type="match status" value="1"/>
</dbReference>
<dbReference type="HOGENOM" id="CLU_017584_5_5_6"/>
<dbReference type="EMBL" id="AEVO01000048">
    <property type="protein sequence ID" value="EFY07191.1"/>
    <property type="molecule type" value="Genomic_DNA"/>
</dbReference>
<dbReference type="CDD" id="cd07377">
    <property type="entry name" value="WHTH_GntR"/>
    <property type="match status" value="1"/>
</dbReference>
<dbReference type="PANTHER" id="PTHR43537:SF51">
    <property type="entry name" value="HTH-TYPE TRANSCRIPTIONAL REGULATOR LGOR-RELATED"/>
    <property type="match status" value="1"/>
</dbReference>
<comment type="caution">
    <text evidence="5">The sequence shown here is derived from an EMBL/GenBank/DDBJ whole genome shotgun (WGS) entry which is preliminary data.</text>
</comment>
<accession>E8LJW1</accession>
<proteinExistence type="predicted"/>
<dbReference type="Gene3D" id="1.10.10.10">
    <property type="entry name" value="Winged helix-like DNA-binding domain superfamily/Winged helix DNA-binding domain"/>
    <property type="match status" value="1"/>
</dbReference>
<dbReference type="PANTHER" id="PTHR43537">
    <property type="entry name" value="TRANSCRIPTIONAL REGULATOR, GNTR FAMILY"/>
    <property type="match status" value="1"/>
</dbReference>
<dbReference type="InterPro" id="IPR036388">
    <property type="entry name" value="WH-like_DNA-bd_sf"/>
</dbReference>